<dbReference type="GO" id="GO:0010468">
    <property type="term" value="P:regulation of gene expression"/>
    <property type="evidence" value="ECO:0007669"/>
    <property type="project" value="UniProtKB-ARBA"/>
</dbReference>
<dbReference type="OrthoDB" id="271862at2759"/>
<dbReference type="Pfam" id="PF00013">
    <property type="entry name" value="KH_1"/>
    <property type="match status" value="1"/>
</dbReference>
<feature type="domain" description="K Homology" evidence="4">
    <location>
        <begin position="167"/>
        <end position="240"/>
    </location>
</feature>
<evidence type="ECO:0000259" key="4">
    <source>
        <dbReference type="SMART" id="SM00322"/>
    </source>
</evidence>
<dbReference type="CDD" id="cd22421">
    <property type="entry name" value="KH-I_BICC1_rpt2"/>
    <property type="match status" value="1"/>
</dbReference>
<feature type="compositionally biased region" description="Basic and acidic residues" evidence="3">
    <location>
        <begin position="204"/>
        <end position="215"/>
    </location>
</feature>
<dbReference type="SUPFAM" id="SSF54791">
    <property type="entry name" value="Eukaryotic type KH-domain (KH-domain type I)"/>
    <property type="match status" value="2"/>
</dbReference>
<evidence type="ECO:0000256" key="1">
    <source>
        <dbReference type="ARBA" id="ARBA00022737"/>
    </source>
</evidence>
<dbReference type="PANTHER" id="PTHR10627:SF69">
    <property type="entry name" value="PROTEIN BICAUDAL C"/>
    <property type="match status" value="1"/>
</dbReference>
<proteinExistence type="predicted"/>
<dbReference type="GO" id="GO:0005737">
    <property type="term" value="C:cytoplasm"/>
    <property type="evidence" value="ECO:0007669"/>
    <property type="project" value="TreeGrafter"/>
</dbReference>
<dbReference type="PANTHER" id="PTHR10627">
    <property type="entry name" value="SCP160"/>
    <property type="match status" value="1"/>
</dbReference>
<feature type="region of interest" description="Disordered" evidence="3">
    <location>
        <begin position="433"/>
        <end position="469"/>
    </location>
</feature>
<organism evidence="5 6">
    <name type="scientific">Varroa destructor</name>
    <name type="common">Honeybee mite</name>
    <dbReference type="NCBI Taxonomy" id="109461"/>
    <lineage>
        <taxon>Eukaryota</taxon>
        <taxon>Metazoa</taxon>
        <taxon>Ecdysozoa</taxon>
        <taxon>Arthropoda</taxon>
        <taxon>Chelicerata</taxon>
        <taxon>Arachnida</taxon>
        <taxon>Acari</taxon>
        <taxon>Parasitiformes</taxon>
        <taxon>Mesostigmata</taxon>
        <taxon>Gamasina</taxon>
        <taxon>Dermanyssoidea</taxon>
        <taxon>Varroidae</taxon>
        <taxon>Varroa</taxon>
    </lineage>
</organism>
<dbReference type="InterPro" id="IPR004087">
    <property type="entry name" value="KH_dom"/>
</dbReference>
<dbReference type="RefSeq" id="XP_022648525.1">
    <property type="nucleotide sequence ID" value="XM_022792790.1"/>
</dbReference>
<evidence type="ECO:0000256" key="3">
    <source>
        <dbReference type="SAM" id="MobiDB-lite"/>
    </source>
</evidence>
<keyword evidence="2" id="KW-0694">RNA-binding</keyword>
<dbReference type="Proteomes" id="UP000594260">
    <property type="component" value="Unplaced"/>
</dbReference>
<dbReference type="InterPro" id="IPR036612">
    <property type="entry name" value="KH_dom_type_1_sf"/>
</dbReference>
<dbReference type="EnsemblMetazoa" id="XM_022792790">
    <property type="protein sequence ID" value="XP_022648525"/>
    <property type="gene ID" value="LOC111245042"/>
</dbReference>
<sequence length="857" mass="95847">MLLCRHSVTQLCWRTIRGRTIAFSLVDRLVGWSDPSFVGIDISSSHLKIYLERLSGRAAFYNKTTQTPKIEGTLAVDQVAVARIMSRLERNFFAPEVREPRHVSFHPSRSNGNMTDISCLSTSAYLLQYHMEHRDYFSRTASANPHKMDLSFDEPSKPLRNQGVSGERVTLKMDVSFSDHSFIIGRGGKGIQGVMRETGCHIHFPDSNRNHRSEKSNQVSVAGPPAGVVAARQRIREHLPISFAFMVDKDDYRRAVTPSESASKTKLEPKAKVKHMIEALQNEFRMTITWLPMENFSCAMVTVRGRQSNFERIREGLRRLTAFLRPGQPPPYVHLGIEVSPHHLSFVMGAGEVKMKTLMQVTGTEFIIPPIRSDTSHHIPTVRIFGEVDNVYQAWLAFMDLLPVVLHIDIPDTVEVWRGRNFEYRDRSGEHVHDTEAINNGEQSAPWPLSGPIGDRRQQQQHRQHRASTDHLQELREFVSPEVQTTVALNGTELDGDTGVLNPVFRRLATSTDHLNSMLRSYDISLMLRLGRDSRHWRMVAKGPEKHVDLLIDVYRAIRDSSHDPIASIRNALLVTPMNSFSLNSPPAHSFPAFSSLIRSSSFSDARTNSDEIRLNNATWSSRCSSTASCHGRSNHDLGCVPCEMLGSQETCEMFAKLLKISRELSSEGPAFGYYTITPSSGLNDEQRRSSRLVTNNNETLFPSTPYRYSIEYFNHYFGGRYPSTGSRNGSNSTLHHGGVHNASPGFHHSTGSGSEYSPWNGVSSFDLSVNNDSASRGLYSYGDSLGASGRGSISSYSMLSHNEEAGSAHRRTSETIYNPARQGCSGNLEVFPHDGRGDCPTVKEFDAAPGAGRDHR</sequence>
<dbReference type="InterPro" id="IPR047554">
    <property type="entry name" value="BICC1_KH-I_rpt2"/>
</dbReference>
<dbReference type="Gene3D" id="3.30.310.270">
    <property type="match status" value="1"/>
</dbReference>
<evidence type="ECO:0000313" key="5">
    <source>
        <dbReference type="EnsemblMetazoa" id="XP_022648525"/>
    </source>
</evidence>
<protein>
    <recommendedName>
        <fullName evidence="4">K Homology domain-containing protein</fullName>
    </recommendedName>
</protein>
<keyword evidence="1" id="KW-0677">Repeat</keyword>
<reference evidence="5" key="1">
    <citation type="submission" date="2021-01" db="UniProtKB">
        <authorList>
            <consortium name="EnsemblMetazoa"/>
        </authorList>
    </citation>
    <scope>IDENTIFICATION</scope>
</reference>
<dbReference type="InParanoid" id="A0A7M7M4K3"/>
<feature type="domain" description="K Homology" evidence="4">
    <location>
        <begin position="331"/>
        <end position="403"/>
    </location>
</feature>
<name>A0A7M7M4K3_VARDE</name>
<dbReference type="InterPro" id="IPR004088">
    <property type="entry name" value="KH_dom_type_1"/>
</dbReference>
<dbReference type="SMART" id="SM00322">
    <property type="entry name" value="KH"/>
    <property type="match status" value="2"/>
</dbReference>
<keyword evidence="6" id="KW-1185">Reference proteome</keyword>
<feature type="region of interest" description="Disordered" evidence="3">
    <location>
        <begin position="204"/>
        <end position="223"/>
    </location>
</feature>
<evidence type="ECO:0000313" key="6">
    <source>
        <dbReference type="Proteomes" id="UP000594260"/>
    </source>
</evidence>
<dbReference type="GeneID" id="111245042"/>
<dbReference type="Gene3D" id="3.30.310.210">
    <property type="match status" value="1"/>
</dbReference>
<evidence type="ECO:0000256" key="2">
    <source>
        <dbReference type="PROSITE-ProRule" id="PRU00117"/>
    </source>
</evidence>
<dbReference type="GO" id="GO:0003723">
    <property type="term" value="F:RNA binding"/>
    <property type="evidence" value="ECO:0007669"/>
    <property type="project" value="UniProtKB-UniRule"/>
</dbReference>
<feature type="region of interest" description="Disordered" evidence="3">
    <location>
        <begin position="728"/>
        <end position="754"/>
    </location>
</feature>
<dbReference type="AlphaFoldDB" id="A0A7M7M4K3"/>
<accession>A0A7M7M4K3</accession>
<dbReference type="PROSITE" id="PS50084">
    <property type="entry name" value="KH_TYPE_1"/>
    <property type="match status" value="1"/>
</dbReference>
<dbReference type="KEGG" id="vde:111245042"/>